<dbReference type="OrthoDB" id="331602at2759"/>
<evidence type="ECO:0000256" key="4">
    <source>
        <dbReference type="ARBA" id="ARBA00022618"/>
    </source>
</evidence>
<keyword evidence="11" id="KW-1185">Reference proteome</keyword>
<dbReference type="GO" id="GO:0051301">
    <property type="term" value="P:cell division"/>
    <property type="evidence" value="ECO:0007669"/>
    <property type="project" value="UniProtKB-KW"/>
</dbReference>
<feature type="compositionally biased region" description="Polar residues" evidence="9">
    <location>
        <begin position="232"/>
        <end position="242"/>
    </location>
</feature>
<dbReference type="GO" id="GO:0072686">
    <property type="term" value="C:mitotic spindle"/>
    <property type="evidence" value="ECO:0007669"/>
    <property type="project" value="TreeGrafter"/>
</dbReference>
<evidence type="ECO:0000313" key="11">
    <source>
        <dbReference type="Proteomes" id="UP000812966"/>
    </source>
</evidence>
<dbReference type="InterPro" id="IPR008672">
    <property type="entry name" value="Mad1"/>
</dbReference>
<evidence type="ECO:0000256" key="5">
    <source>
        <dbReference type="ARBA" id="ARBA00022776"/>
    </source>
</evidence>
<feature type="coiled-coil region" evidence="8">
    <location>
        <begin position="552"/>
        <end position="621"/>
    </location>
</feature>
<keyword evidence="4" id="KW-0132">Cell division</keyword>
<keyword evidence="5" id="KW-0498">Mitosis</keyword>
<accession>A0A8K0NVS8</accession>
<comment type="caution">
    <text evidence="10">The sequence shown here is derived from an EMBL/GenBank/DDBJ whole genome shotgun (WGS) entry which is preliminary data.</text>
</comment>
<dbReference type="EMBL" id="JABELV010000004">
    <property type="protein sequence ID" value="KAG7575403.1"/>
    <property type="molecule type" value="Genomic_DNA"/>
</dbReference>
<evidence type="ECO:0000256" key="1">
    <source>
        <dbReference type="ARBA" id="ARBA00004123"/>
    </source>
</evidence>
<feature type="compositionally biased region" description="Low complexity" evidence="9">
    <location>
        <begin position="20"/>
        <end position="34"/>
    </location>
</feature>
<feature type="compositionally biased region" description="Basic and acidic residues" evidence="9">
    <location>
        <begin position="117"/>
        <end position="129"/>
    </location>
</feature>
<comment type="subcellular location">
    <subcellularLocation>
        <location evidence="1">Nucleus</location>
    </subcellularLocation>
</comment>
<sequence length="737" mass="83037">MSEVFSIASSREEDEDDLFGSSGNAAASSSRAGRTPTRKRNAESAQLSENSPAHPLRRSLIKAQIGNTSLEAKIFALEQRLKRRDEELDTNRQETDKLMQDRRNLNRGYESAIAARDQARQELEAEKTQASRNLEQQNTQRRQLEDQNISLRDELASLGRTHAQTVSQSRSEKELLQHQIDRLEEERDSLIHMRQQAHQLSETLERKERELEDVRTILAGERERSNDPDSHAGTSSTPSSGAETDLKAELKRQASMLNALGKTNHALQKENTELRLRRDNVELLNNEVKALGKKAKVAENKLAVCQEALDRARKDMDMLTINVPLSAGNTSEDHTTTSSTEYLSLQHRLSQLSAAHSLCGQTISAKQSTILDYSNRLEQISRETAITLDELQKRAETAERELRWASEGRQSAEKRLRLAREELEVLRSSKTPASTGAVSSSTTEDATELRRQIALYRKAIDDYQEDNRDNQAKAILDLDLVKRADLTAALDKCKALEQELDALKQTITQHEERYEDVRGAAEDMELRLGSGEYNTKVWRAVELSGSPAAKDYAIRKETLEKLKQENEALIAKVTDMQRAGASSSGGSTEKTVPIEVFERLREEQEAEKALHEKRLLRLREAFAARSKEFLESVQSLLGWRVRFGENGSDVRLESMYAAKSGKMGLRLVFKSEGGHFGTMKMMGGMGKNLEHVKEYWVLQRQSIPGFLAQVTLEAFEKTTIGRLAGYAGNEDVEEDDE</sequence>
<dbReference type="Proteomes" id="UP000812966">
    <property type="component" value="Unassembled WGS sequence"/>
</dbReference>
<proteinExistence type="inferred from homology"/>
<dbReference type="GO" id="GO:0000776">
    <property type="term" value="C:kinetochore"/>
    <property type="evidence" value="ECO:0007669"/>
    <property type="project" value="TreeGrafter"/>
</dbReference>
<evidence type="ECO:0000256" key="8">
    <source>
        <dbReference type="SAM" id="Coils"/>
    </source>
</evidence>
<feature type="coiled-coil region" evidence="8">
    <location>
        <begin position="381"/>
        <end position="527"/>
    </location>
</feature>
<keyword evidence="6" id="KW-0539">Nucleus</keyword>
<reference evidence="10" key="1">
    <citation type="submission" date="2020-04" db="EMBL/GenBank/DDBJ databases">
        <title>Analysis of mating type loci in Filobasidium floriforme.</title>
        <authorList>
            <person name="Nowrousian M."/>
        </authorList>
    </citation>
    <scope>NUCLEOTIDE SEQUENCE</scope>
    <source>
        <strain evidence="10">CBS 6242</strain>
    </source>
</reference>
<feature type="coiled-coil region" evidence="8">
    <location>
        <begin position="257"/>
        <end position="315"/>
    </location>
</feature>
<dbReference type="PANTHER" id="PTHR23168">
    <property type="entry name" value="MITOTIC SPINDLE ASSEMBLY CHECKPOINT PROTEIN MAD1 MITOTIC ARREST DEFICIENT-LIKE PROTEIN 1"/>
    <property type="match status" value="1"/>
</dbReference>
<dbReference type="AlphaFoldDB" id="A0A8K0NVS8"/>
<feature type="region of interest" description="Disordered" evidence="9">
    <location>
        <begin position="1"/>
        <end position="60"/>
    </location>
</feature>
<evidence type="ECO:0000256" key="7">
    <source>
        <dbReference type="ARBA" id="ARBA00023306"/>
    </source>
</evidence>
<gene>
    <name evidence="10" type="ORF">FFLO_00393</name>
</gene>
<dbReference type="GO" id="GO:0051315">
    <property type="term" value="P:attachment of mitotic spindle microtubules to kinetochore"/>
    <property type="evidence" value="ECO:0007669"/>
    <property type="project" value="TreeGrafter"/>
</dbReference>
<evidence type="ECO:0000313" key="10">
    <source>
        <dbReference type="EMBL" id="KAG7575403.1"/>
    </source>
</evidence>
<feature type="compositionally biased region" description="Polar residues" evidence="9">
    <location>
        <begin position="130"/>
        <end position="147"/>
    </location>
</feature>
<dbReference type="Pfam" id="PF05557">
    <property type="entry name" value="MAD"/>
    <property type="match status" value="1"/>
</dbReference>
<feature type="region of interest" description="Disordered" evidence="9">
    <location>
        <begin position="219"/>
        <end position="245"/>
    </location>
</feature>
<feature type="compositionally biased region" description="Basic and acidic residues" evidence="9">
    <location>
        <begin position="219"/>
        <end position="230"/>
    </location>
</feature>
<protein>
    <recommendedName>
        <fullName evidence="3">Spindle assembly checkpoint component MAD1</fullName>
    </recommendedName>
</protein>
<evidence type="ECO:0000256" key="9">
    <source>
        <dbReference type="SAM" id="MobiDB-lite"/>
    </source>
</evidence>
<comment type="similarity">
    <text evidence="2">Belongs to the MAD1 family.</text>
</comment>
<keyword evidence="7" id="KW-0131">Cell cycle</keyword>
<dbReference type="GO" id="GO:0005635">
    <property type="term" value="C:nuclear envelope"/>
    <property type="evidence" value="ECO:0007669"/>
    <property type="project" value="TreeGrafter"/>
</dbReference>
<dbReference type="PANTHER" id="PTHR23168:SF0">
    <property type="entry name" value="MITOTIC SPINDLE ASSEMBLY CHECKPOINT PROTEIN MAD1"/>
    <property type="match status" value="1"/>
</dbReference>
<feature type="region of interest" description="Disordered" evidence="9">
    <location>
        <begin position="116"/>
        <end position="147"/>
    </location>
</feature>
<keyword evidence="8" id="KW-0175">Coiled coil</keyword>
<name>A0A8K0NVS8_9TREE</name>
<dbReference type="GO" id="GO:0007094">
    <property type="term" value="P:mitotic spindle assembly checkpoint signaling"/>
    <property type="evidence" value="ECO:0007669"/>
    <property type="project" value="InterPro"/>
</dbReference>
<dbReference type="SUPFAM" id="SSF75704">
    <property type="entry name" value="Mitotic arrest deficient-like 1, Mad1"/>
    <property type="match status" value="1"/>
</dbReference>
<dbReference type="Gene3D" id="6.10.250.90">
    <property type="match status" value="1"/>
</dbReference>
<evidence type="ECO:0000256" key="6">
    <source>
        <dbReference type="ARBA" id="ARBA00023242"/>
    </source>
</evidence>
<evidence type="ECO:0000256" key="3">
    <source>
        <dbReference type="ARBA" id="ARBA00022019"/>
    </source>
</evidence>
<evidence type="ECO:0000256" key="2">
    <source>
        <dbReference type="ARBA" id="ARBA00008029"/>
    </source>
</evidence>
<dbReference type="Gene3D" id="3.30.457.60">
    <property type="match status" value="1"/>
</dbReference>
<organism evidence="10 11">
    <name type="scientific">Filobasidium floriforme</name>
    <dbReference type="NCBI Taxonomy" id="5210"/>
    <lineage>
        <taxon>Eukaryota</taxon>
        <taxon>Fungi</taxon>
        <taxon>Dikarya</taxon>
        <taxon>Basidiomycota</taxon>
        <taxon>Agaricomycotina</taxon>
        <taxon>Tremellomycetes</taxon>
        <taxon>Filobasidiales</taxon>
        <taxon>Filobasidiaceae</taxon>
        <taxon>Filobasidium</taxon>
    </lineage>
</organism>